<evidence type="ECO:0000256" key="4">
    <source>
        <dbReference type="ARBA" id="ARBA00023136"/>
    </source>
</evidence>
<protein>
    <submittedName>
        <fullName evidence="6">DoxX-like family protein</fullName>
    </submittedName>
</protein>
<accession>A0A1I6FFZ0</accession>
<dbReference type="STRING" id="84724.SAMN04488564_1155"/>
<feature type="transmembrane region" description="Helical" evidence="5">
    <location>
        <begin position="65"/>
        <end position="87"/>
    </location>
</feature>
<name>A0A1I6FFZ0_9PSEU</name>
<reference evidence="7" key="1">
    <citation type="submission" date="2016-10" db="EMBL/GenBank/DDBJ databases">
        <authorList>
            <person name="Varghese N."/>
            <person name="Submissions S."/>
        </authorList>
    </citation>
    <scope>NUCLEOTIDE SEQUENCE [LARGE SCALE GENOMIC DNA]</scope>
    <source>
        <strain evidence="7">DSM 44232</strain>
    </source>
</reference>
<dbReference type="InterPro" id="IPR032808">
    <property type="entry name" value="DoxX"/>
</dbReference>
<keyword evidence="2 5" id="KW-0812">Transmembrane</keyword>
<evidence type="ECO:0000256" key="1">
    <source>
        <dbReference type="ARBA" id="ARBA00004141"/>
    </source>
</evidence>
<feature type="transmembrane region" description="Helical" evidence="5">
    <location>
        <begin position="12"/>
        <end position="34"/>
    </location>
</feature>
<dbReference type="EMBL" id="FOYL01000015">
    <property type="protein sequence ID" value="SFR28697.1"/>
    <property type="molecule type" value="Genomic_DNA"/>
</dbReference>
<evidence type="ECO:0000256" key="5">
    <source>
        <dbReference type="SAM" id="Phobius"/>
    </source>
</evidence>
<proteinExistence type="predicted"/>
<keyword evidence="7" id="KW-1185">Reference proteome</keyword>
<evidence type="ECO:0000313" key="6">
    <source>
        <dbReference type="EMBL" id="SFR28697.1"/>
    </source>
</evidence>
<evidence type="ECO:0000313" key="7">
    <source>
        <dbReference type="Proteomes" id="UP000198583"/>
    </source>
</evidence>
<sequence>MRGDAKRFGFNYSVYRLIGAAELAGGLALCAARFAQQPLLGISAAIGLTALMFGAVAVHIKAKDAVAKAVPAGAFGLAAAAIAYFFAAS</sequence>
<evidence type="ECO:0000256" key="2">
    <source>
        <dbReference type="ARBA" id="ARBA00022692"/>
    </source>
</evidence>
<keyword evidence="4 5" id="KW-0472">Membrane</keyword>
<evidence type="ECO:0000256" key="3">
    <source>
        <dbReference type="ARBA" id="ARBA00022989"/>
    </source>
</evidence>
<dbReference type="Pfam" id="PF13564">
    <property type="entry name" value="DoxX_2"/>
    <property type="match status" value="1"/>
</dbReference>
<feature type="transmembrane region" description="Helical" evidence="5">
    <location>
        <begin position="40"/>
        <end position="58"/>
    </location>
</feature>
<keyword evidence="3 5" id="KW-1133">Transmembrane helix</keyword>
<dbReference type="Proteomes" id="UP000198583">
    <property type="component" value="Unassembled WGS sequence"/>
</dbReference>
<dbReference type="AlphaFoldDB" id="A0A1I6FFZ0"/>
<comment type="subcellular location">
    <subcellularLocation>
        <location evidence="1">Membrane</location>
        <topology evidence="1">Multi-pass membrane protein</topology>
    </subcellularLocation>
</comment>
<organism evidence="6 7">
    <name type="scientific">Lentzea waywayandensis</name>
    <dbReference type="NCBI Taxonomy" id="84724"/>
    <lineage>
        <taxon>Bacteria</taxon>
        <taxon>Bacillati</taxon>
        <taxon>Actinomycetota</taxon>
        <taxon>Actinomycetes</taxon>
        <taxon>Pseudonocardiales</taxon>
        <taxon>Pseudonocardiaceae</taxon>
        <taxon>Lentzea</taxon>
    </lineage>
</organism>
<dbReference type="GO" id="GO:0016020">
    <property type="term" value="C:membrane"/>
    <property type="evidence" value="ECO:0007669"/>
    <property type="project" value="UniProtKB-SubCell"/>
</dbReference>
<gene>
    <name evidence="6" type="ORF">SAMN04488564_1155</name>
</gene>